<keyword evidence="3 6" id="KW-0812">Transmembrane</keyword>
<keyword evidence="9" id="KW-1185">Reference proteome</keyword>
<feature type="chain" id="PRO_5021500864" description="Major facilitator superfamily (MFS) profile domain-containing protein" evidence="7">
    <location>
        <begin position="24"/>
        <end position="162"/>
    </location>
</feature>
<dbReference type="Gene3D" id="6.10.110.10">
    <property type="match status" value="1"/>
</dbReference>
<comment type="caution">
    <text evidence="8">The sequence shown here is derived from an EMBL/GenBank/DDBJ whole genome shotgun (WGS) entry which is preliminary data.</text>
</comment>
<comment type="subcellular location">
    <subcellularLocation>
        <location evidence="1">Membrane</location>
        <topology evidence="1">Multi-pass membrane protein</topology>
    </subcellularLocation>
</comment>
<keyword evidence="5 6" id="KW-0472">Membrane</keyword>
<dbReference type="InterPro" id="IPR009311">
    <property type="entry name" value="IFI6/IFI27-like"/>
</dbReference>
<dbReference type="GO" id="GO:0016020">
    <property type="term" value="C:membrane"/>
    <property type="evidence" value="ECO:0007669"/>
    <property type="project" value="UniProtKB-SubCell"/>
</dbReference>
<evidence type="ECO:0000256" key="4">
    <source>
        <dbReference type="ARBA" id="ARBA00022989"/>
    </source>
</evidence>
<dbReference type="Proteomes" id="UP000297777">
    <property type="component" value="Unassembled WGS sequence"/>
</dbReference>
<reference evidence="8 9" key="1">
    <citation type="submission" date="2017-12" db="EMBL/GenBank/DDBJ databases">
        <title>Comparative genomics of Botrytis spp.</title>
        <authorList>
            <person name="Valero-Jimenez C.A."/>
            <person name="Tapia P."/>
            <person name="Veloso J."/>
            <person name="Silva-Moreno E."/>
            <person name="Staats M."/>
            <person name="Valdes J.H."/>
            <person name="Van Kan J.A.L."/>
        </authorList>
    </citation>
    <scope>NUCLEOTIDE SEQUENCE [LARGE SCALE GENOMIC DNA]</scope>
    <source>
        <strain evidence="8 9">Bt9001</strain>
    </source>
</reference>
<keyword evidence="7" id="KW-0732">Signal</keyword>
<dbReference type="EMBL" id="PQXH01000145">
    <property type="protein sequence ID" value="TGO10062.1"/>
    <property type="molecule type" value="Genomic_DNA"/>
</dbReference>
<evidence type="ECO:0000313" key="9">
    <source>
        <dbReference type="Proteomes" id="UP000297777"/>
    </source>
</evidence>
<evidence type="ECO:0000256" key="6">
    <source>
        <dbReference type="SAM" id="Phobius"/>
    </source>
</evidence>
<accession>A0A4Z1EH12</accession>
<dbReference type="AlphaFoldDB" id="A0A4Z1EH12"/>
<organism evidence="8 9">
    <name type="scientific">Botrytis tulipae</name>
    <dbReference type="NCBI Taxonomy" id="87230"/>
    <lineage>
        <taxon>Eukaryota</taxon>
        <taxon>Fungi</taxon>
        <taxon>Dikarya</taxon>
        <taxon>Ascomycota</taxon>
        <taxon>Pezizomycotina</taxon>
        <taxon>Leotiomycetes</taxon>
        <taxon>Helotiales</taxon>
        <taxon>Sclerotiniaceae</taxon>
        <taxon>Botrytis</taxon>
    </lineage>
</organism>
<gene>
    <name evidence="8" type="ORF">BTUL_0145g00090</name>
</gene>
<evidence type="ECO:0000256" key="2">
    <source>
        <dbReference type="ARBA" id="ARBA00007262"/>
    </source>
</evidence>
<evidence type="ECO:0000256" key="5">
    <source>
        <dbReference type="ARBA" id="ARBA00023136"/>
    </source>
</evidence>
<comment type="similarity">
    <text evidence="2">Belongs to the IFI6/IFI27 family.</text>
</comment>
<protein>
    <recommendedName>
        <fullName evidence="10">Major facilitator superfamily (MFS) profile domain-containing protein</fullName>
    </recommendedName>
</protein>
<evidence type="ECO:0000256" key="3">
    <source>
        <dbReference type="ARBA" id="ARBA00022692"/>
    </source>
</evidence>
<dbReference type="Pfam" id="PF06140">
    <property type="entry name" value="Ifi-6-16"/>
    <property type="match status" value="1"/>
</dbReference>
<dbReference type="InterPro" id="IPR038213">
    <property type="entry name" value="IFI6/IFI27-like_sf"/>
</dbReference>
<name>A0A4Z1EH12_9HELO</name>
<dbReference type="OrthoDB" id="440424at2759"/>
<feature type="transmembrane region" description="Helical" evidence="6">
    <location>
        <begin position="49"/>
        <end position="73"/>
    </location>
</feature>
<evidence type="ECO:0000256" key="1">
    <source>
        <dbReference type="ARBA" id="ARBA00004141"/>
    </source>
</evidence>
<feature type="signal peptide" evidence="7">
    <location>
        <begin position="1"/>
        <end position="23"/>
    </location>
</feature>
<proteinExistence type="inferred from homology"/>
<evidence type="ECO:0000313" key="8">
    <source>
        <dbReference type="EMBL" id="TGO10062.1"/>
    </source>
</evidence>
<keyword evidence="4 6" id="KW-1133">Transmembrane helix</keyword>
<sequence>MSRFLKPIALLLVAIIVIFLYQATKKYNQPPPTLSENIISYIQEHPFKSALHVINLLTFFTPAAVGGPFLYLLGFARLGPRAVSIASISQSIFGNVATRSLFAYLQSAAMSGYGLGAFNTVLRSVSGFGSVVGFFWGSESLPMNDSRTCLQDLVGDLFLCVF</sequence>
<evidence type="ECO:0008006" key="10">
    <source>
        <dbReference type="Google" id="ProtNLM"/>
    </source>
</evidence>
<evidence type="ECO:0000256" key="7">
    <source>
        <dbReference type="SAM" id="SignalP"/>
    </source>
</evidence>